<keyword evidence="5" id="KW-1003">Cell membrane</keyword>
<keyword evidence="11" id="KW-0966">Cell projection</keyword>
<keyword evidence="11" id="KW-0282">Flagellum</keyword>
<keyword evidence="10" id="KW-1006">Bacterial flagellum protein export</keyword>
<dbReference type="InterPro" id="IPR018006">
    <property type="entry name" value="Flag_FliJ_proteobac"/>
</dbReference>
<dbReference type="InterPro" id="IPR012823">
    <property type="entry name" value="Flagell_FliJ"/>
</dbReference>
<keyword evidence="8" id="KW-0653">Protein transport</keyword>
<reference evidence="11 12" key="1">
    <citation type="submission" date="2018-01" db="EMBL/GenBank/DDBJ databases">
        <title>Complete genome sequences of 14 Citrobacter spp. isolated from plant in Canada.</title>
        <authorList>
            <person name="Bhandare S.G."/>
            <person name="Colavecchio A."/>
            <person name="Jeukens J."/>
            <person name="Emond-Rheault J.-G."/>
            <person name="Freschi L."/>
            <person name="Hamel J."/>
            <person name="Kukavica-Ibrulj I."/>
            <person name="Levesque R."/>
            <person name="Goodridge L."/>
        </authorList>
    </citation>
    <scope>NUCLEOTIDE SEQUENCE [LARGE SCALE GENOMIC DNA]</scope>
    <source>
        <strain evidence="11 12">S1285</strain>
    </source>
</reference>
<evidence type="ECO:0000256" key="5">
    <source>
        <dbReference type="ARBA" id="ARBA00022475"/>
    </source>
</evidence>
<keyword evidence="9" id="KW-0472">Membrane</keyword>
<dbReference type="PANTHER" id="PTHR38786:SF1">
    <property type="entry name" value="FLAGELLAR FLIJ PROTEIN"/>
    <property type="match status" value="1"/>
</dbReference>
<dbReference type="GO" id="GO:0006935">
    <property type="term" value="P:chemotaxis"/>
    <property type="evidence" value="ECO:0007669"/>
    <property type="project" value="UniProtKB-KW"/>
</dbReference>
<evidence type="ECO:0000256" key="7">
    <source>
        <dbReference type="ARBA" id="ARBA00022795"/>
    </source>
</evidence>
<dbReference type="GO" id="GO:0044781">
    <property type="term" value="P:bacterial-type flagellum organization"/>
    <property type="evidence" value="ECO:0007669"/>
    <property type="project" value="UniProtKB-KW"/>
</dbReference>
<proteinExistence type="inferred from homology"/>
<dbReference type="Pfam" id="PF02050">
    <property type="entry name" value="FliJ"/>
    <property type="match status" value="1"/>
</dbReference>
<name>A0A2S4RPW9_CITAM</name>
<dbReference type="Proteomes" id="UP000237003">
    <property type="component" value="Unassembled WGS sequence"/>
</dbReference>
<dbReference type="AlphaFoldDB" id="A0A2S4RPW9"/>
<evidence type="ECO:0000256" key="3">
    <source>
        <dbReference type="ARBA" id="ARBA00020392"/>
    </source>
</evidence>
<comment type="similarity">
    <text evidence="2">Belongs to the FliJ family.</text>
</comment>
<keyword evidence="6" id="KW-0145">Chemotaxis</keyword>
<keyword evidence="4" id="KW-0813">Transport</keyword>
<keyword evidence="11" id="KW-0969">Cilium</keyword>
<dbReference type="GO" id="GO:0009288">
    <property type="term" value="C:bacterial-type flagellum"/>
    <property type="evidence" value="ECO:0007669"/>
    <property type="project" value="InterPro"/>
</dbReference>
<keyword evidence="7" id="KW-1005">Bacterial flagellum biogenesis</keyword>
<dbReference type="PIRSF" id="PIRSF019404">
    <property type="entry name" value="FliJ"/>
    <property type="match status" value="1"/>
</dbReference>
<comment type="subcellular location">
    <subcellularLocation>
        <location evidence="1">Cell membrane</location>
        <topology evidence="1">Peripheral membrane protein</topology>
        <orientation evidence="1">Cytoplasmic side</orientation>
    </subcellularLocation>
</comment>
<protein>
    <recommendedName>
        <fullName evidence="3">Flagellar FliJ protein</fullName>
    </recommendedName>
</protein>
<gene>
    <name evidence="11" type="primary">fliJ</name>
    <name evidence="11" type="ORF">C3430_27085</name>
</gene>
<evidence type="ECO:0000256" key="8">
    <source>
        <dbReference type="ARBA" id="ARBA00022927"/>
    </source>
</evidence>
<organism evidence="11 12">
    <name type="scientific">Citrobacter amalonaticus</name>
    <dbReference type="NCBI Taxonomy" id="35703"/>
    <lineage>
        <taxon>Bacteria</taxon>
        <taxon>Pseudomonadati</taxon>
        <taxon>Pseudomonadota</taxon>
        <taxon>Gammaproteobacteria</taxon>
        <taxon>Enterobacterales</taxon>
        <taxon>Enterobacteriaceae</taxon>
        <taxon>Citrobacter</taxon>
    </lineage>
</organism>
<evidence type="ECO:0000313" key="12">
    <source>
        <dbReference type="Proteomes" id="UP000237003"/>
    </source>
</evidence>
<dbReference type="InterPro" id="IPR052570">
    <property type="entry name" value="FliJ"/>
</dbReference>
<dbReference type="GO" id="GO:0005886">
    <property type="term" value="C:plasma membrane"/>
    <property type="evidence" value="ECO:0007669"/>
    <property type="project" value="UniProtKB-SubCell"/>
</dbReference>
<dbReference type="GO" id="GO:0071973">
    <property type="term" value="P:bacterial-type flagellum-dependent cell motility"/>
    <property type="evidence" value="ECO:0007669"/>
    <property type="project" value="InterPro"/>
</dbReference>
<dbReference type="GO" id="GO:0003774">
    <property type="term" value="F:cytoskeletal motor activity"/>
    <property type="evidence" value="ECO:0007669"/>
    <property type="project" value="InterPro"/>
</dbReference>
<evidence type="ECO:0000313" key="11">
    <source>
        <dbReference type="EMBL" id="POU59084.1"/>
    </source>
</evidence>
<dbReference type="InterPro" id="IPR053716">
    <property type="entry name" value="Flag_assembly_chemotaxis_eff"/>
</dbReference>
<sequence length="143" mass="16445">MDVLRDRAQQKLDDTTLQLGKVQQDYSQAVTQQEQLESYQQEYLQKLHNTVASKGMLISDLVNQQSFIDSLGRVVRQHSTHVAACQQSVNQVLVSWRDDRQRLHAFDTLKSRADGVQALKENRQEQKMMDEFAQRASAGKELL</sequence>
<dbReference type="PANTHER" id="PTHR38786">
    <property type="entry name" value="FLAGELLAR FLIJ PROTEIN"/>
    <property type="match status" value="1"/>
</dbReference>
<evidence type="ECO:0000256" key="6">
    <source>
        <dbReference type="ARBA" id="ARBA00022500"/>
    </source>
</evidence>
<dbReference type="PRINTS" id="PR01004">
    <property type="entry name" value="FLGFLIJ"/>
</dbReference>
<evidence type="ECO:0000256" key="4">
    <source>
        <dbReference type="ARBA" id="ARBA00022448"/>
    </source>
</evidence>
<dbReference type="EMBL" id="PQLX01000021">
    <property type="protein sequence ID" value="POU59084.1"/>
    <property type="molecule type" value="Genomic_DNA"/>
</dbReference>
<evidence type="ECO:0000256" key="1">
    <source>
        <dbReference type="ARBA" id="ARBA00004413"/>
    </source>
</evidence>
<evidence type="ECO:0000256" key="2">
    <source>
        <dbReference type="ARBA" id="ARBA00010004"/>
    </source>
</evidence>
<evidence type="ECO:0000256" key="10">
    <source>
        <dbReference type="ARBA" id="ARBA00023225"/>
    </source>
</evidence>
<dbReference type="OrthoDB" id="6542900at2"/>
<accession>A0A2S4RPW9</accession>
<dbReference type="GO" id="GO:0015031">
    <property type="term" value="P:protein transport"/>
    <property type="evidence" value="ECO:0007669"/>
    <property type="project" value="UniProtKB-KW"/>
</dbReference>
<evidence type="ECO:0000256" key="9">
    <source>
        <dbReference type="ARBA" id="ARBA00023136"/>
    </source>
</evidence>
<dbReference type="NCBIfam" id="TIGR02473">
    <property type="entry name" value="flagell_FliJ"/>
    <property type="match status" value="1"/>
</dbReference>
<comment type="caution">
    <text evidence="11">The sequence shown here is derived from an EMBL/GenBank/DDBJ whole genome shotgun (WGS) entry which is preliminary data.</text>
</comment>
<dbReference type="Gene3D" id="1.10.287.1700">
    <property type="match status" value="1"/>
</dbReference>